<sequence length="164" mass="18941">MKLIQTLIQWILGLLGAMIACLEPTFPFIFICTVAVLFDCYTAWALSRRVKKKYPGANDGKFKSHYAGRVFVTLLKVYALTILVFLIEHFIFEELPVKLANIVAGAVCFWQIWSMLENESSCNDAKWAKIAQRILVDKAERHFDIDLHELKEKKEKQEENENNS</sequence>
<evidence type="ECO:0000313" key="2">
    <source>
        <dbReference type="EMBL" id="KAA6350897.1"/>
    </source>
</evidence>
<accession>A0A5J4SY09</accession>
<dbReference type="EMBL" id="SNRY01000021">
    <property type="protein sequence ID" value="KAA6350897.1"/>
    <property type="molecule type" value="Genomic_DNA"/>
</dbReference>
<evidence type="ECO:0000256" key="1">
    <source>
        <dbReference type="SAM" id="Phobius"/>
    </source>
</evidence>
<keyword evidence="1" id="KW-1133">Transmembrane helix</keyword>
<organism evidence="2">
    <name type="scientific">termite gut metagenome</name>
    <dbReference type="NCBI Taxonomy" id="433724"/>
    <lineage>
        <taxon>unclassified sequences</taxon>
        <taxon>metagenomes</taxon>
        <taxon>organismal metagenomes</taxon>
    </lineage>
</organism>
<gene>
    <name evidence="2" type="ORF">EZS27_001744</name>
</gene>
<feature type="transmembrane region" description="Helical" evidence="1">
    <location>
        <begin position="66"/>
        <end position="87"/>
    </location>
</feature>
<dbReference type="PROSITE" id="PS51257">
    <property type="entry name" value="PROKAR_LIPOPROTEIN"/>
    <property type="match status" value="1"/>
</dbReference>
<comment type="caution">
    <text evidence="2">The sequence shown here is derived from an EMBL/GenBank/DDBJ whole genome shotgun (WGS) entry which is preliminary data.</text>
</comment>
<protein>
    <submittedName>
        <fullName evidence="2">Uncharacterized protein</fullName>
    </submittedName>
</protein>
<proteinExistence type="predicted"/>
<keyword evidence="1" id="KW-0812">Transmembrane</keyword>
<keyword evidence="1" id="KW-0472">Membrane</keyword>
<name>A0A5J4SY09_9ZZZZ</name>
<reference evidence="2" key="1">
    <citation type="submission" date="2019-03" db="EMBL/GenBank/DDBJ databases">
        <title>Single cell metagenomics reveals metabolic interactions within the superorganism composed of flagellate Streblomastix strix and complex community of Bacteroidetes bacteria on its surface.</title>
        <authorList>
            <person name="Treitli S.C."/>
            <person name="Kolisko M."/>
            <person name="Husnik F."/>
            <person name="Keeling P."/>
            <person name="Hampl V."/>
        </authorList>
    </citation>
    <scope>NUCLEOTIDE SEQUENCE</scope>
    <source>
        <strain evidence="2">STM</strain>
    </source>
</reference>
<dbReference type="AlphaFoldDB" id="A0A5J4SY09"/>